<evidence type="ECO:0000256" key="1">
    <source>
        <dbReference type="ARBA" id="ARBA00004571"/>
    </source>
</evidence>
<evidence type="ECO:0000256" key="8">
    <source>
        <dbReference type="ARBA" id="ARBA00023237"/>
    </source>
</evidence>
<proteinExistence type="inferred from homology"/>
<dbReference type="Gene3D" id="2.170.130.10">
    <property type="entry name" value="TonB-dependent receptor, plug domain"/>
    <property type="match status" value="1"/>
</dbReference>
<dbReference type="InterPro" id="IPR000531">
    <property type="entry name" value="Beta-barrel_TonB"/>
</dbReference>
<dbReference type="PROSITE" id="PS52016">
    <property type="entry name" value="TONB_DEPENDENT_REC_3"/>
    <property type="match status" value="1"/>
</dbReference>
<comment type="subcellular location">
    <subcellularLocation>
        <location evidence="1 9">Cell outer membrane</location>
        <topology evidence="1 9">Multi-pass membrane protein</topology>
    </subcellularLocation>
</comment>
<dbReference type="PANTHER" id="PTHR30069">
    <property type="entry name" value="TONB-DEPENDENT OUTER MEMBRANE RECEPTOR"/>
    <property type="match status" value="1"/>
</dbReference>
<keyword evidence="3 9" id="KW-0813">Transport</keyword>
<dbReference type="InterPro" id="IPR012910">
    <property type="entry name" value="Plug_dom"/>
</dbReference>
<dbReference type="InterPro" id="IPR037066">
    <property type="entry name" value="Plug_dom_sf"/>
</dbReference>
<keyword evidence="6 10" id="KW-0798">TonB box</keyword>
<name>A0A1I1NS15_9GAMM</name>
<dbReference type="RefSeq" id="WP_177208071.1">
    <property type="nucleotide sequence ID" value="NZ_FOLO01000027.1"/>
</dbReference>
<organism evidence="13 14">
    <name type="scientific">Pseudoalteromonas denitrificans DSM 6059</name>
    <dbReference type="NCBI Taxonomy" id="1123010"/>
    <lineage>
        <taxon>Bacteria</taxon>
        <taxon>Pseudomonadati</taxon>
        <taxon>Pseudomonadota</taxon>
        <taxon>Gammaproteobacteria</taxon>
        <taxon>Alteromonadales</taxon>
        <taxon>Pseudoalteromonadaceae</taxon>
        <taxon>Pseudoalteromonas</taxon>
    </lineage>
</organism>
<dbReference type="SUPFAM" id="SSF56935">
    <property type="entry name" value="Porins"/>
    <property type="match status" value="1"/>
</dbReference>
<dbReference type="InterPro" id="IPR036942">
    <property type="entry name" value="Beta-barrel_TonB_sf"/>
</dbReference>
<evidence type="ECO:0000256" key="9">
    <source>
        <dbReference type="PROSITE-ProRule" id="PRU01360"/>
    </source>
</evidence>
<keyword evidence="8 9" id="KW-0998">Cell outer membrane</keyword>
<keyword evidence="4 9" id="KW-1134">Transmembrane beta strand</keyword>
<protein>
    <submittedName>
        <fullName evidence="13">Iron complex outermembrane recepter protein</fullName>
    </submittedName>
</protein>
<evidence type="ECO:0000256" key="5">
    <source>
        <dbReference type="ARBA" id="ARBA00022692"/>
    </source>
</evidence>
<dbReference type="GO" id="GO:0044718">
    <property type="term" value="P:siderophore transmembrane transport"/>
    <property type="evidence" value="ECO:0007669"/>
    <property type="project" value="TreeGrafter"/>
</dbReference>
<dbReference type="AlphaFoldDB" id="A0A1I1NS15"/>
<gene>
    <name evidence="13" type="ORF">SAMN02745724_03154</name>
</gene>
<dbReference type="GO" id="GO:0015344">
    <property type="term" value="F:siderophore uptake transmembrane transporter activity"/>
    <property type="evidence" value="ECO:0007669"/>
    <property type="project" value="TreeGrafter"/>
</dbReference>
<reference evidence="13 14" key="1">
    <citation type="submission" date="2016-10" db="EMBL/GenBank/DDBJ databases">
        <authorList>
            <person name="de Groot N.N."/>
        </authorList>
    </citation>
    <scope>NUCLEOTIDE SEQUENCE [LARGE SCALE GENOMIC DNA]</scope>
    <source>
        <strain evidence="13 14">DSM 6059</strain>
    </source>
</reference>
<evidence type="ECO:0000256" key="7">
    <source>
        <dbReference type="ARBA" id="ARBA00023136"/>
    </source>
</evidence>
<evidence type="ECO:0000259" key="11">
    <source>
        <dbReference type="Pfam" id="PF00593"/>
    </source>
</evidence>
<evidence type="ECO:0000256" key="3">
    <source>
        <dbReference type="ARBA" id="ARBA00022448"/>
    </source>
</evidence>
<evidence type="ECO:0000259" key="12">
    <source>
        <dbReference type="Pfam" id="PF07715"/>
    </source>
</evidence>
<dbReference type="PANTHER" id="PTHR30069:SF41">
    <property type="entry name" value="HEME_HEMOPEXIN UTILIZATION PROTEIN C"/>
    <property type="match status" value="1"/>
</dbReference>
<dbReference type="Pfam" id="PF00593">
    <property type="entry name" value="TonB_dep_Rec_b-barrel"/>
    <property type="match status" value="1"/>
</dbReference>
<accession>A0A1I1NS15</accession>
<comment type="similarity">
    <text evidence="2 9 10">Belongs to the TonB-dependent receptor family.</text>
</comment>
<evidence type="ECO:0000256" key="2">
    <source>
        <dbReference type="ARBA" id="ARBA00009810"/>
    </source>
</evidence>
<evidence type="ECO:0000313" key="13">
    <source>
        <dbReference type="EMBL" id="SFD00225.1"/>
    </source>
</evidence>
<evidence type="ECO:0000256" key="6">
    <source>
        <dbReference type="ARBA" id="ARBA00023077"/>
    </source>
</evidence>
<dbReference type="GO" id="GO:0009279">
    <property type="term" value="C:cell outer membrane"/>
    <property type="evidence" value="ECO:0007669"/>
    <property type="project" value="UniProtKB-SubCell"/>
</dbReference>
<dbReference type="Gene3D" id="2.40.170.20">
    <property type="entry name" value="TonB-dependent receptor, beta-barrel domain"/>
    <property type="match status" value="1"/>
</dbReference>
<evidence type="ECO:0000313" key="14">
    <source>
        <dbReference type="Proteomes" id="UP000198862"/>
    </source>
</evidence>
<keyword evidence="14" id="KW-1185">Reference proteome</keyword>
<dbReference type="Pfam" id="PF07715">
    <property type="entry name" value="Plug"/>
    <property type="match status" value="1"/>
</dbReference>
<evidence type="ECO:0000256" key="10">
    <source>
        <dbReference type="RuleBase" id="RU003357"/>
    </source>
</evidence>
<dbReference type="STRING" id="1123010.SAMN02745724_03154"/>
<keyword evidence="7 9" id="KW-0472">Membrane</keyword>
<dbReference type="Proteomes" id="UP000198862">
    <property type="component" value="Unassembled WGS sequence"/>
</dbReference>
<feature type="domain" description="TonB-dependent receptor-like beta-barrel" evidence="11">
    <location>
        <begin position="167"/>
        <end position="599"/>
    </location>
</feature>
<sequence>MKFFICIIGSLIFLPFIGHGGEINQVAGINNVESIEIVGKKHSAAYSEIFSNDYIYLDETLNPSNTFSELISTTAGVDLNGQGGKFQVFSVRGLSGFRVQTQLSGITLNSERSAGSSTSFIDSFFIDEIEIIKGAGATFYGSGAIGGVVQMKPKFFQSLSATSSYEYSGDIFTNKAAWGNDGFSFAMSHQKEKNKKTPLGENLNSHFEQTSASLMTRFDVLDGIKAYAFLLPSYAHDIGKANSDDFVLKKNTSYPKETHILGQFGLTASTWALNLAVHKQALKTKIIRFNKRRNEVNTQSTDFTANINSHFNFNGWSGSFGLDQEYRKNVTAKEQEIKVSKNSIKKGLNLAADQYQAGIFGNVNVKLSDFMLSTGMRYNFIKQKQESDFSDNQLTGYSSIAFSFFDNWQLSSSVSQGFRFATLSERFYTGTTGRGKTLGNRNLIPETSINYESKLSYQANTTSFDASLFKNNVKNYIERVQIGKNVRSYKNVRNAYIKGLEFRLSGDLYRNLTYQFLGHYLTSEDSKGNYLNDISANKIQIKLDYQTNSYRGVLSVKHRFKKNKIAFGEQVLKKITVINSKFIYDITENFQISLWLNNLLNKQYVLTADNKSALSEERQIGFGINWAN</sequence>
<dbReference type="EMBL" id="FOLO01000027">
    <property type="protein sequence ID" value="SFD00225.1"/>
    <property type="molecule type" value="Genomic_DNA"/>
</dbReference>
<dbReference type="InterPro" id="IPR039426">
    <property type="entry name" value="TonB-dep_rcpt-like"/>
</dbReference>
<keyword evidence="5 9" id="KW-0812">Transmembrane</keyword>
<feature type="domain" description="TonB-dependent receptor plug" evidence="12">
    <location>
        <begin position="63"/>
        <end position="148"/>
    </location>
</feature>
<evidence type="ECO:0000256" key="4">
    <source>
        <dbReference type="ARBA" id="ARBA00022452"/>
    </source>
</evidence>